<keyword evidence="2" id="KW-1185">Reference proteome</keyword>
<dbReference type="Proteomes" id="UP001642540">
    <property type="component" value="Unassembled WGS sequence"/>
</dbReference>
<gene>
    <name evidence="1" type="ORF">ODALV1_LOCUS5993</name>
</gene>
<reference evidence="1 2" key="1">
    <citation type="submission" date="2024-08" db="EMBL/GenBank/DDBJ databases">
        <authorList>
            <person name="Cucini C."/>
            <person name="Frati F."/>
        </authorList>
    </citation>
    <scope>NUCLEOTIDE SEQUENCE [LARGE SCALE GENOMIC DNA]</scope>
</reference>
<dbReference type="InterPro" id="IPR050587">
    <property type="entry name" value="GNT1/Glycosyltrans_8"/>
</dbReference>
<evidence type="ECO:0000313" key="2">
    <source>
        <dbReference type="Proteomes" id="UP001642540"/>
    </source>
</evidence>
<evidence type="ECO:0000313" key="1">
    <source>
        <dbReference type="EMBL" id="CAL8085064.1"/>
    </source>
</evidence>
<dbReference type="PANTHER" id="PTHR11183">
    <property type="entry name" value="GLYCOGENIN SUBFAMILY MEMBER"/>
    <property type="match status" value="1"/>
</dbReference>
<organism evidence="1 2">
    <name type="scientific">Orchesella dallaii</name>
    <dbReference type="NCBI Taxonomy" id="48710"/>
    <lineage>
        <taxon>Eukaryota</taxon>
        <taxon>Metazoa</taxon>
        <taxon>Ecdysozoa</taxon>
        <taxon>Arthropoda</taxon>
        <taxon>Hexapoda</taxon>
        <taxon>Collembola</taxon>
        <taxon>Entomobryomorpha</taxon>
        <taxon>Entomobryoidea</taxon>
        <taxon>Orchesellidae</taxon>
        <taxon>Orchesellinae</taxon>
        <taxon>Orchesella</taxon>
    </lineage>
</organism>
<sequence length="255" mass="29110">MAGSSEQVWLTYALSDASVKDALTLSFSLRNVLTSRKIGVIISYKVSVSLREALEYGFDYVFYLDEERNTAGLKSEEFVKLFALTLKSFERCVMLSPKMLVMSNCDELFDNGNDEEEKENENSQPLIWSETGDMSILLLNPSLHLFKEVMKGIRYEGNGELQAYLKKWLRNQNPKSKFLDRKYNRSLCASSGMLLQSENDISIVNLNNIPNNVDKLKGYVEKRIMEVSMNIRNEKVEPLLKALLNDSTSLEMLEG</sequence>
<dbReference type="InterPro" id="IPR029044">
    <property type="entry name" value="Nucleotide-diphossugar_trans"/>
</dbReference>
<protein>
    <submittedName>
        <fullName evidence="1">Uncharacterized protein</fullName>
    </submittedName>
</protein>
<proteinExistence type="predicted"/>
<accession>A0ABP1Q2F7</accession>
<dbReference type="EMBL" id="CAXLJM020000019">
    <property type="protein sequence ID" value="CAL8085064.1"/>
    <property type="molecule type" value="Genomic_DNA"/>
</dbReference>
<dbReference type="Gene3D" id="3.90.550.10">
    <property type="entry name" value="Spore Coat Polysaccharide Biosynthesis Protein SpsA, Chain A"/>
    <property type="match status" value="1"/>
</dbReference>
<feature type="non-terminal residue" evidence="1">
    <location>
        <position position="255"/>
    </location>
</feature>
<comment type="caution">
    <text evidence="1">The sequence shown here is derived from an EMBL/GenBank/DDBJ whole genome shotgun (WGS) entry which is preliminary data.</text>
</comment>
<dbReference type="SUPFAM" id="SSF53448">
    <property type="entry name" value="Nucleotide-diphospho-sugar transferases"/>
    <property type="match status" value="1"/>
</dbReference>
<name>A0ABP1Q2F7_9HEXA</name>